<reference evidence="2" key="1">
    <citation type="submission" date="2018-01" db="EMBL/GenBank/DDBJ databases">
        <authorList>
            <person name="Clerissi C."/>
        </authorList>
    </citation>
    <scope>NUCLEOTIDE SEQUENCE</scope>
    <source>
        <strain evidence="2">Cupriavidus taiwanensis STM 8556</strain>
    </source>
</reference>
<evidence type="ECO:0000313" key="4">
    <source>
        <dbReference type="Proteomes" id="UP000256952"/>
    </source>
</evidence>
<dbReference type="Proteomes" id="UP000256952">
    <property type="component" value="Unassembled WGS sequence"/>
</dbReference>
<dbReference type="GO" id="GO:0006313">
    <property type="term" value="P:DNA transposition"/>
    <property type="evidence" value="ECO:0007669"/>
    <property type="project" value="InterPro"/>
</dbReference>
<organism evidence="2 4">
    <name type="scientific">Cupriavidus taiwanensis</name>
    <dbReference type="NCBI Taxonomy" id="164546"/>
    <lineage>
        <taxon>Bacteria</taxon>
        <taxon>Pseudomonadati</taxon>
        <taxon>Pseudomonadota</taxon>
        <taxon>Betaproteobacteria</taxon>
        <taxon>Burkholderiales</taxon>
        <taxon>Burkholderiaceae</taxon>
        <taxon>Cupriavidus</taxon>
    </lineage>
</organism>
<gene>
    <name evidence="3" type="ORF">CBM2612_P0401</name>
    <name evidence="2" type="ORF">CBM2613_U30027</name>
</gene>
<dbReference type="AlphaFoldDB" id="A0A375FI53"/>
<proteinExistence type="predicted"/>
<dbReference type="InterPro" id="IPR003346">
    <property type="entry name" value="Transposase_20"/>
</dbReference>
<dbReference type="Pfam" id="PF02371">
    <property type="entry name" value="Transposase_20"/>
    <property type="match status" value="1"/>
</dbReference>
<keyword evidence="3" id="KW-0614">Plasmid</keyword>
<sequence length="71" mass="7826">MVAAVGDAKQFRNGRHLAAWLGLVPHQYSSGGKPRLHGISRRGDTYLRTLLIHGARVVLRYSTTKSDPQSV</sequence>
<protein>
    <submittedName>
        <fullName evidence="2">Transposase</fullName>
    </submittedName>
</protein>
<dbReference type="EMBL" id="LT984809">
    <property type="protein sequence ID" value="SPD49056.1"/>
    <property type="molecule type" value="Genomic_DNA"/>
</dbReference>
<evidence type="ECO:0000313" key="3">
    <source>
        <dbReference type="EMBL" id="SPD49056.1"/>
    </source>
</evidence>
<evidence type="ECO:0000259" key="1">
    <source>
        <dbReference type="Pfam" id="PF02371"/>
    </source>
</evidence>
<dbReference type="GO" id="GO:0003677">
    <property type="term" value="F:DNA binding"/>
    <property type="evidence" value="ECO:0007669"/>
    <property type="project" value="InterPro"/>
</dbReference>
<dbReference type="EMBL" id="OFTH01000054">
    <property type="protein sequence ID" value="SOZ75368.1"/>
    <property type="molecule type" value="Genomic_DNA"/>
</dbReference>
<dbReference type="PANTHER" id="PTHR33055:SF3">
    <property type="entry name" value="PUTATIVE TRANSPOSASE FOR IS117-RELATED"/>
    <property type="match status" value="1"/>
</dbReference>
<evidence type="ECO:0000313" key="2">
    <source>
        <dbReference type="EMBL" id="SOZ75368.1"/>
    </source>
</evidence>
<accession>A0A375FI53</accession>
<dbReference type="InterPro" id="IPR047650">
    <property type="entry name" value="Transpos_IS110"/>
</dbReference>
<geneLocation type="plasmid" evidence="3">
    <name>I</name>
</geneLocation>
<name>A0A375FI53_9BURK</name>
<dbReference type="PANTHER" id="PTHR33055">
    <property type="entry name" value="TRANSPOSASE FOR INSERTION SEQUENCE ELEMENT IS1111A"/>
    <property type="match status" value="1"/>
</dbReference>
<feature type="domain" description="Transposase IS116/IS110/IS902 C-terminal" evidence="1">
    <location>
        <begin position="1"/>
        <end position="62"/>
    </location>
</feature>
<dbReference type="GO" id="GO:0004803">
    <property type="term" value="F:transposase activity"/>
    <property type="evidence" value="ECO:0007669"/>
    <property type="project" value="InterPro"/>
</dbReference>
<reference evidence="3 4" key="2">
    <citation type="submission" date="2018-01" db="EMBL/GenBank/DDBJ databases">
        <authorList>
            <person name="Gaut B.S."/>
            <person name="Morton B.R."/>
            <person name="Clegg M.T."/>
            <person name="Duvall M.R."/>
        </authorList>
    </citation>
    <scope>NUCLEOTIDE SEQUENCE [LARGE SCALE GENOMIC DNA]</scope>
    <source>
        <strain evidence="3">Cupriavidus taiwanensis STM 8555</strain>
        <plasmid evidence="3">I</plasmid>
    </source>
</reference>